<evidence type="ECO:0000313" key="2">
    <source>
        <dbReference type="Proteomes" id="UP000218164"/>
    </source>
</evidence>
<sequence length="87" mass="9868">MLAAECRIKGKTILLNNSGKNPNRTKEREIIEIDPKVWKVSIGNADEDALDSVIAAIATYRGLCSNPDLDDIYNLKVTFMCNFQFFW</sequence>
<dbReference type="RefSeq" id="WP_095644332.1">
    <property type="nucleotide sequence ID" value="NZ_LMVP01000171.1"/>
</dbReference>
<keyword evidence="2" id="KW-1185">Reference proteome</keyword>
<proteinExistence type="predicted"/>
<dbReference type="AlphaFoldDB" id="A0A2A2HTI0"/>
<comment type="caution">
    <text evidence="1">The sequence shown here is derived from an EMBL/GenBank/DDBJ whole genome shotgun (WGS) entry which is preliminary data.</text>
</comment>
<evidence type="ECO:0000313" key="1">
    <source>
        <dbReference type="EMBL" id="PAV12811.1"/>
    </source>
</evidence>
<gene>
    <name evidence="1" type="ORF">ASJ81_19560</name>
</gene>
<accession>A0A2A2HTI0</accession>
<dbReference type="EMBL" id="LMVP01000171">
    <property type="protein sequence ID" value="PAV12811.1"/>
    <property type="molecule type" value="Genomic_DNA"/>
</dbReference>
<name>A0A2A2HTI0_9EURY</name>
<reference evidence="1 2" key="1">
    <citation type="journal article" date="2017" name="BMC Genomics">
        <title>Genomic analysis of methanogenic archaea reveals a shift towards energy conservation.</title>
        <authorList>
            <person name="Gilmore S.P."/>
            <person name="Henske J.K."/>
            <person name="Sexton J.A."/>
            <person name="Solomon K.V."/>
            <person name="Seppala S."/>
            <person name="Yoo J.I."/>
            <person name="Huyett L.M."/>
            <person name="Pressman A."/>
            <person name="Cogan J.Z."/>
            <person name="Kivenson V."/>
            <person name="Peng X."/>
            <person name="Tan Y."/>
            <person name="Valentine D.L."/>
            <person name="O'Malley M.A."/>
        </authorList>
    </citation>
    <scope>NUCLEOTIDE SEQUENCE [LARGE SCALE GENOMIC DNA]</scope>
    <source>
        <strain evidence="1 2">MC-15</strain>
    </source>
</reference>
<dbReference type="Proteomes" id="UP000218164">
    <property type="component" value="Unassembled WGS sequence"/>
</dbReference>
<protein>
    <submittedName>
        <fullName evidence="1">Uncharacterized protein</fullName>
    </submittedName>
</protein>
<organism evidence="1 2">
    <name type="scientific">Methanosarcina spelaei</name>
    <dbReference type="NCBI Taxonomy" id="1036679"/>
    <lineage>
        <taxon>Archaea</taxon>
        <taxon>Methanobacteriati</taxon>
        <taxon>Methanobacteriota</taxon>
        <taxon>Stenosarchaea group</taxon>
        <taxon>Methanomicrobia</taxon>
        <taxon>Methanosarcinales</taxon>
        <taxon>Methanosarcinaceae</taxon>
        <taxon>Methanosarcina</taxon>
    </lineage>
</organism>